<name>A0A9P6VRB0_9HELO</name>
<dbReference type="InterPro" id="IPR050275">
    <property type="entry name" value="PGM_Phosphatase"/>
</dbReference>
<evidence type="ECO:0000313" key="3">
    <source>
        <dbReference type="Proteomes" id="UP000785200"/>
    </source>
</evidence>
<dbReference type="PANTHER" id="PTHR48100:SF32">
    <property type="entry name" value="ANCHORED PROTEIN, PUTATIVE (AFU_ORTHOLOGUE AFUA_1G10590)-RELATED"/>
    <property type="match status" value="1"/>
</dbReference>
<dbReference type="Pfam" id="PF00300">
    <property type="entry name" value="His_Phos_1"/>
    <property type="match status" value="1"/>
</dbReference>
<comment type="caution">
    <text evidence="2">The sequence shown here is derived from an EMBL/GenBank/DDBJ whole genome shotgun (WGS) entry which is preliminary data.</text>
</comment>
<reference evidence="2" key="1">
    <citation type="submission" date="2019-07" db="EMBL/GenBank/DDBJ databases">
        <title>Hyphodiscus hymeniophilus genome sequencing and assembly.</title>
        <authorList>
            <person name="Kramer G."/>
            <person name="Nodwell J."/>
        </authorList>
    </citation>
    <scope>NUCLEOTIDE SEQUENCE</scope>
    <source>
        <strain evidence="2">ATCC 34498</strain>
    </source>
</reference>
<sequence>MMHEPSSRTYTWYSTVPGFFLQDDPTTDSEGFDFTTANFGLISREYDTDPSFDPERKKTQWQRFEDKVSSLNQESGDKVQYKVLFMGRHGEGYHNVAESFYGTKAWDCYWSLKDGNDEMTWADAHLTPAGIEQALKAHAFWASLLADQYIPAPESYYTSPLTRCLDTANHTFSGLALPKDRPFVPVIKELFREAIGIHTCDRRSSKTFIAQRYPDWHFESQFAESDPLWKADLREGNRAMDERSKAALDSVFENDQNTWISISSHSGEIGSLLRGAYYVLNSLRLSFLPFGLGTGQVIPVLVKAETLDGTAPKFSGSPGTTPSACMAPPTS</sequence>
<gene>
    <name evidence="2" type="ORF">D0Z07_1044</name>
</gene>
<dbReference type="GO" id="GO:0016791">
    <property type="term" value="F:phosphatase activity"/>
    <property type="evidence" value="ECO:0007669"/>
    <property type="project" value="TreeGrafter"/>
</dbReference>
<dbReference type="InterPro" id="IPR029033">
    <property type="entry name" value="His_PPase_superfam"/>
</dbReference>
<proteinExistence type="predicted"/>
<feature type="region of interest" description="Disordered" evidence="1">
    <location>
        <begin position="311"/>
        <end position="331"/>
    </location>
</feature>
<dbReference type="SUPFAM" id="SSF53254">
    <property type="entry name" value="Phosphoglycerate mutase-like"/>
    <property type="match status" value="1"/>
</dbReference>
<dbReference type="CDD" id="cd07040">
    <property type="entry name" value="HP"/>
    <property type="match status" value="1"/>
</dbReference>
<dbReference type="AlphaFoldDB" id="A0A9P6VRB0"/>
<dbReference type="GO" id="GO:0005737">
    <property type="term" value="C:cytoplasm"/>
    <property type="evidence" value="ECO:0007669"/>
    <property type="project" value="TreeGrafter"/>
</dbReference>
<dbReference type="SMART" id="SM00855">
    <property type="entry name" value="PGAM"/>
    <property type="match status" value="1"/>
</dbReference>
<protein>
    <submittedName>
        <fullName evidence="2">Phosphoglycerate mutase</fullName>
    </submittedName>
</protein>
<dbReference type="OrthoDB" id="496981at2759"/>
<evidence type="ECO:0000256" key="1">
    <source>
        <dbReference type="SAM" id="MobiDB-lite"/>
    </source>
</evidence>
<dbReference type="EMBL" id="VNKQ01000003">
    <property type="protein sequence ID" value="KAG0652374.1"/>
    <property type="molecule type" value="Genomic_DNA"/>
</dbReference>
<dbReference type="InterPro" id="IPR013078">
    <property type="entry name" value="His_Pase_superF_clade-1"/>
</dbReference>
<accession>A0A9P6VRB0</accession>
<evidence type="ECO:0000313" key="2">
    <source>
        <dbReference type="EMBL" id="KAG0652374.1"/>
    </source>
</evidence>
<dbReference type="Proteomes" id="UP000785200">
    <property type="component" value="Unassembled WGS sequence"/>
</dbReference>
<dbReference type="Gene3D" id="3.40.50.1240">
    <property type="entry name" value="Phosphoglycerate mutase-like"/>
    <property type="match status" value="1"/>
</dbReference>
<organism evidence="2 3">
    <name type="scientific">Hyphodiscus hymeniophilus</name>
    <dbReference type="NCBI Taxonomy" id="353542"/>
    <lineage>
        <taxon>Eukaryota</taxon>
        <taxon>Fungi</taxon>
        <taxon>Dikarya</taxon>
        <taxon>Ascomycota</taxon>
        <taxon>Pezizomycotina</taxon>
        <taxon>Leotiomycetes</taxon>
        <taxon>Helotiales</taxon>
        <taxon>Hyphodiscaceae</taxon>
        <taxon>Hyphodiscus</taxon>
    </lineage>
</organism>
<keyword evidence="3" id="KW-1185">Reference proteome</keyword>
<dbReference type="PANTHER" id="PTHR48100">
    <property type="entry name" value="BROAD-SPECIFICITY PHOSPHATASE YOR283W-RELATED"/>
    <property type="match status" value="1"/>
</dbReference>